<gene>
    <name evidence="6" type="ORF">K443DRAFT_677541</name>
</gene>
<feature type="domain" description="SHSP" evidence="4">
    <location>
        <begin position="45"/>
        <end position="158"/>
    </location>
</feature>
<dbReference type="InterPro" id="IPR002068">
    <property type="entry name" value="A-crystallin/Hsp20_dom"/>
</dbReference>
<dbReference type="AlphaFoldDB" id="A0A0C9XXV7"/>
<accession>A0A0C9XXV7</accession>
<evidence type="ECO:0000313" key="7">
    <source>
        <dbReference type="Proteomes" id="UP000054477"/>
    </source>
</evidence>
<comment type="similarity">
    <text evidence="2 3">Belongs to the small heat shock protein (HSP20) family.</text>
</comment>
<evidence type="ECO:0000313" key="6">
    <source>
        <dbReference type="EMBL" id="KIK02467.1"/>
    </source>
</evidence>
<dbReference type="HOGENOM" id="CLU_046737_12_0_1"/>
<keyword evidence="1" id="KW-0346">Stress response</keyword>
<reference evidence="6 7" key="1">
    <citation type="submission" date="2014-04" db="EMBL/GenBank/DDBJ databases">
        <authorList>
            <consortium name="DOE Joint Genome Institute"/>
            <person name="Kuo A."/>
            <person name="Kohler A."/>
            <person name="Nagy L.G."/>
            <person name="Floudas D."/>
            <person name="Copeland A."/>
            <person name="Barry K.W."/>
            <person name="Cichocki N."/>
            <person name="Veneault-Fourrey C."/>
            <person name="LaButti K."/>
            <person name="Lindquist E.A."/>
            <person name="Lipzen A."/>
            <person name="Lundell T."/>
            <person name="Morin E."/>
            <person name="Murat C."/>
            <person name="Sun H."/>
            <person name="Tunlid A."/>
            <person name="Henrissat B."/>
            <person name="Grigoriev I.V."/>
            <person name="Hibbett D.S."/>
            <person name="Martin F."/>
            <person name="Nordberg H.P."/>
            <person name="Cantor M.N."/>
            <person name="Hua S.X."/>
        </authorList>
    </citation>
    <scope>NUCLEOTIDE SEQUENCE [LARGE SCALE GENOMIC DNA]</scope>
    <source>
        <strain evidence="6 7">LaAM-08-1</strain>
    </source>
</reference>
<dbReference type="Gene3D" id="2.60.40.790">
    <property type="match status" value="1"/>
</dbReference>
<evidence type="ECO:0000259" key="5">
    <source>
        <dbReference type="PROSITE" id="PS51203"/>
    </source>
</evidence>
<organism evidence="6 7">
    <name type="scientific">Laccaria amethystina LaAM-08-1</name>
    <dbReference type="NCBI Taxonomy" id="1095629"/>
    <lineage>
        <taxon>Eukaryota</taxon>
        <taxon>Fungi</taxon>
        <taxon>Dikarya</taxon>
        <taxon>Basidiomycota</taxon>
        <taxon>Agaricomycotina</taxon>
        <taxon>Agaricomycetes</taxon>
        <taxon>Agaricomycetidae</taxon>
        <taxon>Agaricales</taxon>
        <taxon>Agaricineae</taxon>
        <taxon>Hydnangiaceae</taxon>
        <taxon>Laccaria</taxon>
    </lineage>
</organism>
<name>A0A0C9XXV7_9AGAR</name>
<evidence type="ECO:0000256" key="2">
    <source>
        <dbReference type="PROSITE-ProRule" id="PRU00285"/>
    </source>
</evidence>
<sequence length="158" mass="17837">MSVFHYEPFYDFDRFLEDTFIPRAWTGGEQPVQRRVGGSDATADGAVRALKPRMDLHEDKERNLVTATFELPGLKKEDIHLEIQNGRLSVSAESKISQDYEEGGYAVRERRYGKFSRTLQLPQGVKDDGIKASMDNGLLTITFPKTAEDLAPKKITIS</sequence>
<dbReference type="PROSITE" id="PS01031">
    <property type="entry name" value="SHSP"/>
    <property type="match status" value="1"/>
</dbReference>
<feature type="domain" description="CS" evidence="5">
    <location>
        <begin position="49"/>
        <end position="156"/>
    </location>
</feature>
<evidence type="ECO:0000256" key="1">
    <source>
        <dbReference type="ARBA" id="ARBA00023016"/>
    </source>
</evidence>
<dbReference type="Pfam" id="PF00011">
    <property type="entry name" value="HSP20"/>
    <property type="match status" value="1"/>
</dbReference>
<evidence type="ECO:0008006" key="8">
    <source>
        <dbReference type="Google" id="ProtNLM"/>
    </source>
</evidence>
<keyword evidence="7" id="KW-1185">Reference proteome</keyword>
<dbReference type="EMBL" id="KN838592">
    <property type="protein sequence ID" value="KIK02467.1"/>
    <property type="molecule type" value="Genomic_DNA"/>
</dbReference>
<dbReference type="OrthoDB" id="1431247at2759"/>
<dbReference type="InterPro" id="IPR007052">
    <property type="entry name" value="CS_dom"/>
</dbReference>
<dbReference type="PROSITE" id="PS51203">
    <property type="entry name" value="CS"/>
    <property type="match status" value="1"/>
</dbReference>
<dbReference type="STRING" id="1095629.A0A0C9XXV7"/>
<dbReference type="Proteomes" id="UP000054477">
    <property type="component" value="Unassembled WGS sequence"/>
</dbReference>
<dbReference type="PANTHER" id="PTHR11527">
    <property type="entry name" value="HEAT-SHOCK PROTEIN 20 FAMILY MEMBER"/>
    <property type="match status" value="1"/>
</dbReference>
<reference evidence="7" key="2">
    <citation type="submission" date="2015-01" db="EMBL/GenBank/DDBJ databases">
        <title>Evolutionary Origins and Diversification of the Mycorrhizal Mutualists.</title>
        <authorList>
            <consortium name="DOE Joint Genome Institute"/>
            <consortium name="Mycorrhizal Genomics Consortium"/>
            <person name="Kohler A."/>
            <person name="Kuo A."/>
            <person name="Nagy L.G."/>
            <person name="Floudas D."/>
            <person name="Copeland A."/>
            <person name="Barry K.W."/>
            <person name="Cichocki N."/>
            <person name="Veneault-Fourrey C."/>
            <person name="LaButti K."/>
            <person name="Lindquist E.A."/>
            <person name="Lipzen A."/>
            <person name="Lundell T."/>
            <person name="Morin E."/>
            <person name="Murat C."/>
            <person name="Riley R."/>
            <person name="Ohm R."/>
            <person name="Sun H."/>
            <person name="Tunlid A."/>
            <person name="Henrissat B."/>
            <person name="Grigoriev I.V."/>
            <person name="Hibbett D.S."/>
            <person name="Martin F."/>
        </authorList>
    </citation>
    <scope>NUCLEOTIDE SEQUENCE [LARGE SCALE GENOMIC DNA]</scope>
    <source>
        <strain evidence="7">LaAM-08-1</strain>
    </source>
</reference>
<dbReference type="InterPro" id="IPR008978">
    <property type="entry name" value="HSP20-like_chaperone"/>
</dbReference>
<evidence type="ECO:0000259" key="4">
    <source>
        <dbReference type="PROSITE" id="PS01031"/>
    </source>
</evidence>
<dbReference type="InterPro" id="IPR031107">
    <property type="entry name" value="Small_HSP"/>
</dbReference>
<dbReference type="SUPFAM" id="SSF49764">
    <property type="entry name" value="HSP20-like chaperones"/>
    <property type="match status" value="1"/>
</dbReference>
<evidence type="ECO:0000256" key="3">
    <source>
        <dbReference type="RuleBase" id="RU003616"/>
    </source>
</evidence>
<protein>
    <recommendedName>
        <fullName evidence="8">SHSP domain-containing protein</fullName>
    </recommendedName>
</protein>
<proteinExistence type="inferred from homology"/>
<dbReference type="CDD" id="cd06464">
    <property type="entry name" value="ACD_sHsps-like"/>
    <property type="match status" value="1"/>
</dbReference>